<evidence type="ECO:0000313" key="3">
    <source>
        <dbReference type="Proteomes" id="UP000274756"/>
    </source>
</evidence>
<accession>A0A0N4UKC0</accession>
<reference evidence="4" key="1">
    <citation type="submission" date="2017-02" db="UniProtKB">
        <authorList>
            <consortium name="WormBaseParasite"/>
        </authorList>
    </citation>
    <scope>IDENTIFICATION</scope>
</reference>
<gene>
    <name evidence="1" type="ORF">DME_LOCUS2232</name>
</gene>
<reference evidence="1 3" key="2">
    <citation type="submission" date="2018-11" db="EMBL/GenBank/DDBJ databases">
        <authorList>
            <consortium name="Pathogen Informatics"/>
        </authorList>
    </citation>
    <scope>NUCLEOTIDE SEQUENCE [LARGE SCALE GENOMIC DNA]</scope>
</reference>
<organism evidence="2 4">
    <name type="scientific">Dracunculus medinensis</name>
    <name type="common">Guinea worm</name>
    <dbReference type="NCBI Taxonomy" id="318479"/>
    <lineage>
        <taxon>Eukaryota</taxon>
        <taxon>Metazoa</taxon>
        <taxon>Ecdysozoa</taxon>
        <taxon>Nematoda</taxon>
        <taxon>Chromadorea</taxon>
        <taxon>Rhabditida</taxon>
        <taxon>Spirurina</taxon>
        <taxon>Dracunculoidea</taxon>
        <taxon>Dracunculidae</taxon>
        <taxon>Dracunculus</taxon>
    </lineage>
</organism>
<dbReference type="Proteomes" id="UP000038040">
    <property type="component" value="Unplaced"/>
</dbReference>
<proteinExistence type="predicted"/>
<dbReference type="WBParaSite" id="DME_0000815601-mRNA-1">
    <property type="protein sequence ID" value="DME_0000815601-mRNA-1"/>
    <property type="gene ID" value="DME_0000815601"/>
</dbReference>
<name>A0A0N4UKC0_DRAME</name>
<evidence type="ECO:0000313" key="4">
    <source>
        <dbReference type="WBParaSite" id="DME_0000815601-mRNA-1"/>
    </source>
</evidence>
<evidence type="ECO:0000313" key="2">
    <source>
        <dbReference type="Proteomes" id="UP000038040"/>
    </source>
</evidence>
<keyword evidence="3" id="KW-1185">Reference proteome</keyword>
<evidence type="ECO:0000313" key="1">
    <source>
        <dbReference type="EMBL" id="VDN52259.1"/>
    </source>
</evidence>
<dbReference type="AlphaFoldDB" id="A0A0N4UKC0"/>
<dbReference type="Proteomes" id="UP000274756">
    <property type="component" value="Unassembled WGS sequence"/>
</dbReference>
<dbReference type="EMBL" id="UYYG01000051">
    <property type="protein sequence ID" value="VDN52259.1"/>
    <property type="molecule type" value="Genomic_DNA"/>
</dbReference>
<sequence length="401" mass="46007">MLNSLLLYHSSFNLRTNSKKSIEKNANSIKGIVIGIHQQFVEIVPISKNSGKSLPSITLSDLQNVKLGDWIWLIGLDQNKFVYDRHISENERPFITKVVKNSVMLLTKLSFPGPSMSGYKKWAMSPVFGKVAAVEHEYTENVETSPRLKNILKYEWMITKYIFQHQEHQKSSELNEASVVINNSKKTIKNDITLPQSFDTNNSHYIMYDEMGFGAMREPYGERNFDGLITVICGDLVLVTLTGYISRIYSTKCLDSSIPLKVGNWVNVRGEFFPDMFRVILRDIPKRIKPVLPTRLFNGSAMILTAINGTEYDGDTMVGYSVKLGKIFDVNKFLQDGDIGNKVLVWCYLKYLSDENRVIWAIRFIEKRFYPLAQKIPNDKPCKTQAKPKKIYSKLNFPTRK</sequence>
<protein>
    <submittedName>
        <fullName evidence="4">CABIT domain-containing protein</fullName>
    </submittedName>
</protein>